<dbReference type="EMBL" id="CP038152">
    <property type="protein sequence ID" value="QBR04160.1"/>
    <property type="molecule type" value="Genomic_DNA"/>
</dbReference>
<evidence type="ECO:0000313" key="2">
    <source>
        <dbReference type="Proteomes" id="UP000295727"/>
    </source>
</evidence>
<dbReference type="GeneID" id="39650077"/>
<geneLocation type="plasmid" evidence="1 2">
    <name>unnamed1</name>
</geneLocation>
<name>A0A4P7DA76_9BURK</name>
<dbReference type="AlphaFoldDB" id="A0A4P7DA76"/>
<keyword evidence="2" id="KW-1185">Reference proteome</keyword>
<dbReference type="Proteomes" id="UP000295727">
    <property type="component" value="Plasmid unnamed1"/>
</dbReference>
<reference evidence="1 2" key="1">
    <citation type="submission" date="2019-03" db="EMBL/GenBank/DDBJ databases">
        <title>Paraburkholderia sp. 7MH5, isolated from subtropical forest soil.</title>
        <authorList>
            <person name="Gao Z.-H."/>
            <person name="Qiu L.-H."/>
        </authorList>
    </citation>
    <scope>NUCLEOTIDE SEQUENCE [LARGE SCALE GENOMIC DNA]</scope>
    <source>
        <strain evidence="1 2">7MH5</strain>
        <plasmid evidence="1 2">unnamed1</plasmid>
    </source>
</reference>
<dbReference type="RefSeq" id="WP_134760277.1">
    <property type="nucleotide sequence ID" value="NZ_CP038152.1"/>
</dbReference>
<proteinExistence type="predicted"/>
<sequence length="79" mass="8563">MTRAKADSTTPMEYLICTSRISTQSGSTLDTTGILLSGKRSTADRQKIVSLAACSILWSDEFRDFLPFVGTDVPGARFA</sequence>
<protein>
    <submittedName>
        <fullName evidence="1">Uncharacterized protein</fullName>
    </submittedName>
</protein>
<dbReference type="KEGG" id="ppai:E1956_44275"/>
<keyword evidence="1" id="KW-0614">Plasmid</keyword>
<accession>A0A4P7DA76</accession>
<gene>
    <name evidence="1" type="ORF">E1956_44275</name>
</gene>
<organism evidence="1 2">
    <name type="scientific">Paraburkholderia pallida</name>
    <dbReference type="NCBI Taxonomy" id="2547399"/>
    <lineage>
        <taxon>Bacteria</taxon>
        <taxon>Pseudomonadati</taxon>
        <taxon>Pseudomonadota</taxon>
        <taxon>Betaproteobacteria</taxon>
        <taxon>Burkholderiales</taxon>
        <taxon>Burkholderiaceae</taxon>
        <taxon>Paraburkholderia</taxon>
    </lineage>
</organism>
<evidence type="ECO:0000313" key="1">
    <source>
        <dbReference type="EMBL" id="QBR04160.1"/>
    </source>
</evidence>